<reference evidence="1" key="1">
    <citation type="submission" date="2018-02" db="EMBL/GenBank/DDBJ databases">
        <authorList>
            <person name="Cohen D.B."/>
            <person name="Kent A.D."/>
        </authorList>
    </citation>
    <scope>NUCLEOTIDE SEQUENCE</scope>
</reference>
<gene>
    <name evidence="1" type="ORF">FSB_LOCUS31385</name>
</gene>
<accession>A0A2N9GVE9</accession>
<protein>
    <submittedName>
        <fullName evidence="1">Uncharacterized protein</fullName>
    </submittedName>
</protein>
<evidence type="ECO:0000313" key="1">
    <source>
        <dbReference type="EMBL" id="SPD03503.1"/>
    </source>
</evidence>
<name>A0A2N9GVE9_FAGSY</name>
<organism evidence="1">
    <name type="scientific">Fagus sylvatica</name>
    <name type="common">Beechnut</name>
    <dbReference type="NCBI Taxonomy" id="28930"/>
    <lineage>
        <taxon>Eukaryota</taxon>
        <taxon>Viridiplantae</taxon>
        <taxon>Streptophyta</taxon>
        <taxon>Embryophyta</taxon>
        <taxon>Tracheophyta</taxon>
        <taxon>Spermatophyta</taxon>
        <taxon>Magnoliopsida</taxon>
        <taxon>eudicotyledons</taxon>
        <taxon>Gunneridae</taxon>
        <taxon>Pentapetalae</taxon>
        <taxon>rosids</taxon>
        <taxon>fabids</taxon>
        <taxon>Fagales</taxon>
        <taxon>Fagaceae</taxon>
        <taxon>Fagus</taxon>
    </lineage>
</organism>
<dbReference type="AlphaFoldDB" id="A0A2N9GVE9"/>
<dbReference type="EMBL" id="OIVN01002424">
    <property type="protein sequence ID" value="SPD03503.1"/>
    <property type="molecule type" value="Genomic_DNA"/>
</dbReference>
<sequence>MGMDLKNGFDEAAWACRIADLGLGLPIQAWVCRSRLGLVDLGLGLGLLDDLGLGVGLCRSRRGGGAVGVIEGRDEEREKKNAMRKEKKN</sequence>
<proteinExistence type="predicted"/>